<evidence type="ECO:0000313" key="3">
    <source>
        <dbReference type="Proteomes" id="UP001235939"/>
    </source>
</evidence>
<evidence type="ECO:0000256" key="1">
    <source>
        <dbReference type="SAM" id="MobiDB-lite"/>
    </source>
</evidence>
<dbReference type="EMBL" id="CP092865">
    <property type="protein sequence ID" value="UYV64638.1"/>
    <property type="molecule type" value="Genomic_DNA"/>
</dbReference>
<gene>
    <name evidence="2" type="ORF">LAZ67_3001420</name>
</gene>
<reference evidence="2 3" key="1">
    <citation type="submission" date="2022-01" db="EMBL/GenBank/DDBJ databases">
        <title>A chromosomal length assembly of Cordylochernes scorpioides.</title>
        <authorList>
            <person name="Zeh D."/>
            <person name="Zeh J."/>
        </authorList>
    </citation>
    <scope>NUCLEOTIDE SEQUENCE [LARGE SCALE GENOMIC DNA]</scope>
    <source>
        <strain evidence="2">IN4F17</strain>
        <tissue evidence="2">Whole Body</tissue>
    </source>
</reference>
<dbReference type="Proteomes" id="UP001235939">
    <property type="component" value="Chromosome 03"/>
</dbReference>
<organism evidence="2 3">
    <name type="scientific">Cordylochernes scorpioides</name>
    <dbReference type="NCBI Taxonomy" id="51811"/>
    <lineage>
        <taxon>Eukaryota</taxon>
        <taxon>Metazoa</taxon>
        <taxon>Ecdysozoa</taxon>
        <taxon>Arthropoda</taxon>
        <taxon>Chelicerata</taxon>
        <taxon>Arachnida</taxon>
        <taxon>Pseudoscorpiones</taxon>
        <taxon>Cheliferoidea</taxon>
        <taxon>Chernetidae</taxon>
        <taxon>Cordylochernes</taxon>
    </lineage>
</organism>
<sequence>MRQEFAAWVFRQIDIDENWPSNFLWTDDAHFSLNGEFNFQNSCIWATENPRIFTEMPLHQPIFTVLCGFTSSFVIGPLFFEKINRRTFKPFFQTITIQAWRRKEEDACFIPGEWKPSRPPSPQLPGVKQSNGGQDGGEAIHHQLYTNIKRPRRKTSGQTTSDGSRAAAGSSPWRTSAGRRGSQESQRCGVSRGRPARRKSPFLLGRPAACPRCDPPPSPAPSTSGAPVRPTDLGDPTPRAGNNDVPLP</sequence>
<evidence type="ECO:0000313" key="2">
    <source>
        <dbReference type="EMBL" id="UYV64638.1"/>
    </source>
</evidence>
<dbReference type="Gene3D" id="3.30.420.10">
    <property type="entry name" value="Ribonuclease H-like superfamily/Ribonuclease H"/>
    <property type="match status" value="1"/>
</dbReference>
<feature type="region of interest" description="Disordered" evidence="1">
    <location>
        <begin position="111"/>
        <end position="248"/>
    </location>
</feature>
<dbReference type="PANTHER" id="PTHR47326:SF1">
    <property type="entry name" value="HTH PSQ-TYPE DOMAIN-CONTAINING PROTEIN"/>
    <property type="match status" value="1"/>
</dbReference>
<dbReference type="PANTHER" id="PTHR47326">
    <property type="entry name" value="TRANSPOSABLE ELEMENT TC3 TRANSPOSASE-LIKE PROTEIN"/>
    <property type="match status" value="1"/>
</dbReference>
<name>A0ABY6K799_9ARAC</name>
<protein>
    <submittedName>
        <fullName evidence="2">Uncharacterized protein</fullName>
    </submittedName>
</protein>
<proteinExistence type="predicted"/>
<accession>A0ABY6K799</accession>
<dbReference type="InterPro" id="IPR036397">
    <property type="entry name" value="RNaseH_sf"/>
</dbReference>
<keyword evidence="3" id="KW-1185">Reference proteome</keyword>